<proteinExistence type="predicted"/>
<keyword evidence="2" id="KW-1185">Reference proteome</keyword>
<organism evidence="1 2">
    <name type="scientific">Marinobacter vulgaris</name>
    <dbReference type="NCBI Taxonomy" id="1928331"/>
    <lineage>
        <taxon>Bacteria</taxon>
        <taxon>Pseudomonadati</taxon>
        <taxon>Pseudomonadota</taxon>
        <taxon>Gammaproteobacteria</taxon>
        <taxon>Pseudomonadales</taxon>
        <taxon>Marinobacteraceae</taxon>
        <taxon>Marinobacter</taxon>
    </lineage>
</organism>
<protein>
    <submittedName>
        <fullName evidence="1">Uncharacterized protein</fullName>
    </submittedName>
</protein>
<evidence type="ECO:0000313" key="2">
    <source>
        <dbReference type="Proteomes" id="UP000253987"/>
    </source>
</evidence>
<dbReference type="AlphaFoldDB" id="A0A2V3ZLQ4"/>
<comment type="caution">
    <text evidence="1">The sequence shown here is derived from an EMBL/GenBank/DDBJ whole genome shotgun (WGS) entry which is preliminary data.</text>
</comment>
<dbReference type="EMBL" id="QFWX01000003">
    <property type="protein sequence ID" value="PXX91838.1"/>
    <property type="molecule type" value="Genomic_DNA"/>
</dbReference>
<reference evidence="2" key="1">
    <citation type="submission" date="2018-05" db="EMBL/GenBank/DDBJ databases">
        <authorList>
            <person name="Lu D."/>
        </authorList>
    </citation>
    <scope>NUCLEOTIDE SEQUENCE [LARGE SCALE GENOMIC DNA]</scope>
    <source>
        <strain evidence="2">F01</strain>
    </source>
</reference>
<dbReference type="OrthoDB" id="9911168at2"/>
<reference evidence="1 2" key="2">
    <citation type="submission" date="2018-06" db="EMBL/GenBank/DDBJ databases">
        <title>Marinobactersediminissp. nov, a moderately halophilic bacterium isolated from marine solar saltern.</title>
        <authorList>
            <person name="Zhang Y."/>
        </authorList>
    </citation>
    <scope>NUCLEOTIDE SEQUENCE [LARGE SCALE GENOMIC DNA]</scope>
    <source>
        <strain evidence="1 2">F01</strain>
    </source>
</reference>
<dbReference type="RefSeq" id="WP_114612719.1">
    <property type="nucleotide sequence ID" value="NZ_QFWX01000003.1"/>
</dbReference>
<gene>
    <name evidence="1" type="ORF">DIT71_08265</name>
</gene>
<sequence>MNIAKHRIDDLYLSRLTADLFYEEASRIMEEHAVRCASIVIDMPLQYSEPADALGSPYSEPDIIFRPRQKNGTKTDEDCLGLENEKPTLSLYRWESRLPRAQGNGDIIVMAESLDQARDFARLQGRKYIHEHNSLLEILRLNKDPEYDVKLAEELQVLEADLSSEPELLSSGVVLVRGS</sequence>
<evidence type="ECO:0000313" key="1">
    <source>
        <dbReference type="EMBL" id="PXX91838.1"/>
    </source>
</evidence>
<dbReference type="Proteomes" id="UP000253987">
    <property type="component" value="Unassembled WGS sequence"/>
</dbReference>
<accession>A0A2V3ZLQ4</accession>
<name>A0A2V3ZLQ4_9GAMM</name>